<name>A0AAD4HPC0_9AGAM</name>
<dbReference type="GeneID" id="64671000"/>
<dbReference type="RefSeq" id="XP_041229442.1">
    <property type="nucleotide sequence ID" value="XM_041376702.1"/>
</dbReference>
<dbReference type="EMBL" id="JABBWK010000011">
    <property type="protein sequence ID" value="KAG1903867.1"/>
    <property type="molecule type" value="Genomic_DNA"/>
</dbReference>
<comment type="caution">
    <text evidence="1">The sequence shown here is derived from an EMBL/GenBank/DDBJ whole genome shotgun (WGS) entry which is preliminary data.</text>
</comment>
<evidence type="ECO:0000313" key="2">
    <source>
        <dbReference type="Proteomes" id="UP001195769"/>
    </source>
</evidence>
<dbReference type="AlphaFoldDB" id="A0AAD4HPC0"/>
<reference evidence="1" key="1">
    <citation type="journal article" date="2020" name="New Phytol.">
        <title>Comparative genomics reveals dynamic genome evolution in host specialist ectomycorrhizal fungi.</title>
        <authorList>
            <person name="Lofgren L.A."/>
            <person name="Nguyen N.H."/>
            <person name="Vilgalys R."/>
            <person name="Ruytinx J."/>
            <person name="Liao H.L."/>
            <person name="Branco S."/>
            <person name="Kuo A."/>
            <person name="LaButti K."/>
            <person name="Lipzen A."/>
            <person name="Andreopoulos W."/>
            <person name="Pangilinan J."/>
            <person name="Riley R."/>
            <person name="Hundley H."/>
            <person name="Na H."/>
            <person name="Barry K."/>
            <person name="Grigoriev I.V."/>
            <person name="Stajich J.E."/>
            <person name="Kennedy P.G."/>
        </authorList>
    </citation>
    <scope>NUCLEOTIDE SEQUENCE</scope>
    <source>
        <strain evidence="1">FC203</strain>
    </source>
</reference>
<dbReference type="Proteomes" id="UP001195769">
    <property type="component" value="Unassembled WGS sequence"/>
</dbReference>
<evidence type="ECO:0000313" key="1">
    <source>
        <dbReference type="EMBL" id="KAG1903867.1"/>
    </source>
</evidence>
<sequence>MAKIWQKLWDFFIVLQIQCSNPPHSSMYSHKKPVDKARRLQDEHIKANLNFFLTWDQWVPPNLCPTPSSPKDRITMRNNKLHVGPNLPTISGPVQVAKSTVATMPSDKTQNTHHPKNNGGHTVFDMYWNTEGDGAPTVKLPTAPQSADLQVAGLEQTPPRVHLAPDLELATMETLMVDGSIPFSVGQYNMGWTDSPCALVVGFAANFDMCWGDVLPGRDIHLDSASPIAPPIDLVESAPTNGLPNQIVDTGKELLCQATMRLDSIDAVIRDDRGQNSVNMSDANWLLISDYQHACDQFLTASKDVAKIQHLMNMHRKIDDPLHILLLAMRKMGQGHSPIQ</sequence>
<proteinExistence type="predicted"/>
<keyword evidence="2" id="KW-1185">Reference proteome</keyword>
<organism evidence="1 2">
    <name type="scientific">Suillus fuscotomentosus</name>
    <dbReference type="NCBI Taxonomy" id="1912939"/>
    <lineage>
        <taxon>Eukaryota</taxon>
        <taxon>Fungi</taxon>
        <taxon>Dikarya</taxon>
        <taxon>Basidiomycota</taxon>
        <taxon>Agaricomycotina</taxon>
        <taxon>Agaricomycetes</taxon>
        <taxon>Agaricomycetidae</taxon>
        <taxon>Boletales</taxon>
        <taxon>Suillineae</taxon>
        <taxon>Suillaceae</taxon>
        <taxon>Suillus</taxon>
    </lineage>
</organism>
<protein>
    <submittedName>
        <fullName evidence="1">Uncharacterized protein</fullName>
    </submittedName>
</protein>
<accession>A0AAD4HPC0</accession>
<gene>
    <name evidence="1" type="ORF">F5891DRAFT_977413</name>
</gene>